<dbReference type="SUPFAM" id="SSF52540">
    <property type="entry name" value="P-loop containing nucleoside triphosphate hydrolases"/>
    <property type="match status" value="1"/>
</dbReference>
<dbReference type="PROSITE" id="PS00211">
    <property type="entry name" value="ABC_TRANSPORTER_1"/>
    <property type="match status" value="1"/>
</dbReference>
<dbReference type="PANTHER" id="PTHR42794:SF1">
    <property type="entry name" value="HEMIN IMPORT ATP-BINDING PROTEIN HMUV"/>
    <property type="match status" value="1"/>
</dbReference>
<sequence>MMRIETHGLSATAGGRTILTDVNLAIRPGAFTGLIGPNGAGKTTLLRLLAGLAEPAAGRVTYDGRSAAQVGRRALARGIAYLPQSGPVHWPLRAEALVMLGRLPHRGPLGGITAADRAAVERALSIADAAHLRGRIVGTLSGGERMRVLLARALATEAPVLLADEPVAALDPGHQLACMALLRDTARRGSGVVAVLHDLTLAARFCDRLILLSEGGVRADGPPDQVLTDDTLRAAYGIAVHRGEAGGEPFLLPWHALPSPNSVTETTR</sequence>
<keyword evidence="2" id="KW-0547">Nucleotide-binding</keyword>
<dbReference type="CDD" id="cd03214">
    <property type="entry name" value="ABC_Iron-Siderophores_B12_Hemin"/>
    <property type="match status" value="1"/>
</dbReference>
<evidence type="ECO:0000256" key="5">
    <source>
        <dbReference type="ARBA" id="ARBA00037066"/>
    </source>
</evidence>
<dbReference type="GO" id="GO:0005524">
    <property type="term" value="F:ATP binding"/>
    <property type="evidence" value="ECO:0007669"/>
    <property type="project" value="UniProtKB-KW"/>
</dbReference>
<dbReference type="Pfam" id="PF00005">
    <property type="entry name" value="ABC_tran"/>
    <property type="match status" value="1"/>
</dbReference>
<dbReference type="PROSITE" id="PS50893">
    <property type="entry name" value="ABC_TRANSPORTER_2"/>
    <property type="match status" value="1"/>
</dbReference>
<keyword evidence="3 7" id="KW-0067">ATP-binding</keyword>
<dbReference type="InterPro" id="IPR017871">
    <property type="entry name" value="ABC_transporter-like_CS"/>
</dbReference>
<dbReference type="InterPro" id="IPR027417">
    <property type="entry name" value="P-loop_NTPase"/>
</dbReference>
<dbReference type="InterPro" id="IPR003593">
    <property type="entry name" value="AAA+_ATPase"/>
</dbReference>
<protein>
    <submittedName>
        <fullName evidence="7">ABC transporter ATP-binding protein</fullName>
    </submittedName>
</protein>
<proteinExistence type="predicted"/>
<gene>
    <name evidence="7" type="ORF">JJL56_16675</name>
</gene>
<keyword evidence="4" id="KW-1278">Translocase</keyword>
<dbReference type="SMART" id="SM00382">
    <property type="entry name" value="AAA"/>
    <property type="match status" value="1"/>
</dbReference>
<dbReference type="Proteomes" id="UP000654452">
    <property type="component" value="Unassembled WGS sequence"/>
</dbReference>
<name>A0ABS1I098_9PROT</name>
<keyword evidence="1" id="KW-0813">Transport</keyword>
<evidence type="ECO:0000256" key="4">
    <source>
        <dbReference type="ARBA" id="ARBA00022967"/>
    </source>
</evidence>
<evidence type="ECO:0000259" key="6">
    <source>
        <dbReference type="PROSITE" id="PS50893"/>
    </source>
</evidence>
<evidence type="ECO:0000256" key="2">
    <source>
        <dbReference type="ARBA" id="ARBA00022741"/>
    </source>
</evidence>
<comment type="caution">
    <text evidence="7">The sequence shown here is derived from an EMBL/GenBank/DDBJ whole genome shotgun (WGS) entry which is preliminary data.</text>
</comment>
<comment type="function">
    <text evidence="5">Part of the ABC transporter complex HmuTUV involved in hemin import. Responsible for energy coupling to the transport system.</text>
</comment>
<dbReference type="Gene3D" id="3.40.50.300">
    <property type="entry name" value="P-loop containing nucleotide triphosphate hydrolases"/>
    <property type="match status" value="1"/>
</dbReference>
<dbReference type="EMBL" id="JAEPIV010000008">
    <property type="protein sequence ID" value="MBK4720504.1"/>
    <property type="molecule type" value="Genomic_DNA"/>
</dbReference>
<dbReference type="PANTHER" id="PTHR42794">
    <property type="entry name" value="HEMIN IMPORT ATP-BINDING PROTEIN HMUV"/>
    <property type="match status" value="1"/>
</dbReference>
<keyword evidence="8" id="KW-1185">Reference proteome</keyword>
<feature type="domain" description="ABC transporter" evidence="6">
    <location>
        <begin position="4"/>
        <end position="239"/>
    </location>
</feature>
<evidence type="ECO:0000313" key="7">
    <source>
        <dbReference type="EMBL" id="MBK4720504.1"/>
    </source>
</evidence>
<organism evidence="7 8">
    <name type="scientific">Azospirillum aestuarii</name>
    <dbReference type="NCBI Taxonomy" id="2802052"/>
    <lineage>
        <taxon>Bacteria</taxon>
        <taxon>Pseudomonadati</taxon>
        <taxon>Pseudomonadota</taxon>
        <taxon>Alphaproteobacteria</taxon>
        <taxon>Rhodospirillales</taxon>
        <taxon>Azospirillaceae</taxon>
        <taxon>Azospirillum</taxon>
    </lineage>
</organism>
<dbReference type="InterPro" id="IPR003439">
    <property type="entry name" value="ABC_transporter-like_ATP-bd"/>
</dbReference>
<evidence type="ECO:0000256" key="3">
    <source>
        <dbReference type="ARBA" id="ARBA00022840"/>
    </source>
</evidence>
<reference evidence="7 8" key="1">
    <citation type="submission" date="2021-01" db="EMBL/GenBank/DDBJ databases">
        <title>Azospirillum sp. YIM DDC1 draft genome.</title>
        <authorList>
            <person name="Wang Y.-X."/>
        </authorList>
    </citation>
    <scope>NUCLEOTIDE SEQUENCE [LARGE SCALE GENOMIC DNA]</scope>
    <source>
        <strain evidence="7 8">YIM DDC1</strain>
    </source>
</reference>
<evidence type="ECO:0000256" key="1">
    <source>
        <dbReference type="ARBA" id="ARBA00022448"/>
    </source>
</evidence>
<evidence type="ECO:0000313" key="8">
    <source>
        <dbReference type="Proteomes" id="UP000654452"/>
    </source>
</evidence>
<accession>A0ABS1I098</accession>